<evidence type="ECO:0000313" key="4">
    <source>
        <dbReference type="EMBL" id="TFK81970.1"/>
    </source>
</evidence>
<sequence length="327" mass="36580">MATNKPTALVIGGTGQTGRSIVNGLLKSGNFRVLVLVRPSSATKPATQELVASGVEIRVGALTDDYEKLKQLLQGVDILISAVDARAIDEQREIFRAAKEVGVQRVIPCDFATPGAKGGRLQADMKLKFREYLKELGVGYTIIDVGWWMQFFLPLPLRSTVPPHVKAMTWSIYGTSESRNLLTNLHHIGTYVARIITDPRTLNKWVIVWEDEVVQKDAHEIGERVSGDGDALREKRIYVSEQDVKRLIAEGEAAYDPTDHQATLKLLWDQYLNSMHFLEENTLENAKRLGYLDARELYPDIPAQSLEEFAKEFYGLPEPGITFLGGR</sequence>
<dbReference type="SUPFAM" id="SSF51735">
    <property type="entry name" value="NAD(P)-binding Rossmann-fold domains"/>
    <property type="match status" value="1"/>
</dbReference>
<protein>
    <submittedName>
        <fullName evidence="4">NAD-P-binding protein</fullName>
    </submittedName>
</protein>
<reference evidence="4 5" key="1">
    <citation type="journal article" date="2019" name="Nat. Ecol. Evol.">
        <title>Megaphylogeny resolves global patterns of mushroom evolution.</title>
        <authorList>
            <person name="Varga T."/>
            <person name="Krizsan K."/>
            <person name="Foldi C."/>
            <person name="Dima B."/>
            <person name="Sanchez-Garcia M."/>
            <person name="Sanchez-Ramirez S."/>
            <person name="Szollosi G.J."/>
            <person name="Szarkandi J.G."/>
            <person name="Papp V."/>
            <person name="Albert L."/>
            <person name="Andreopoulos W."/>
            <person name="Angelini C."/>
            <person name="Antonin V."/>
            <person name="Barry K.W."/>
            <person name="Bougher N.L."/>
            <person name="Buchanan P."/>
            <person name="Buyck B."/>
            <person name="Bense V."/>
            <person name="Catcheside P."/>
            <person name="Chovatia M."/>
            <person name="Cooper J."/>
            <person name="Damon W."/>
            <person name="Desjardin D."/>
            <person name="Finy P."/>
            <person name="Geml J."/>
            <person name="Haridas S."/>
            <person name="Hughes K."/>
            <person name="Justo A."/>
            <person name="Karasinski D."/>
            <person name="Kautmanova I."/>
            <person name="Kiss B."/>
            <person name="Kocsube S."/>
            <person name="Kotiranta H."/>
            <person name="LaButti K.M."/>
            <person name="Lechner B.E."/>
            <person name="Liimatainen K."/>
            <person name="Lipzen A."/>
            <person name="Lukacs Z."/>
            <person name="Mihaltcheva S."/>
            <person name="Morgado L.N."/>
            <person name="Niskanen T."/>
            <person name="Noordeloos M.E."/>
            <person name="Ohm R.A."/>
            <person name="Ortiz-Santana B."/>
            <person name="Ovrebo C."/>
            <person name="Racz N."/>
            <person name="Riley R."/>
            <person name="Savchenko A."/>
            <person name="Shiryaev A."/>
            <person name="Soop K."/>
            <person name="Spirin V."/>
            <person name="Szebenyi C."/>
            <person name="Tomsovsky M."/>
            <person name="Tulloss R.E."/>
            <person name="Uehling J."/>
            <person name="Grigoriev I.V."/>
            <person name="Vagvolgyi C."/>
            <person name="Papp T."/>
            <person name="Martin F.M."/>
            <person name="Miettinen O."/>
            <person name="Hibbett D.S."/>
            <person name="Nagy L.G."/>
        </authorList>
    </citation>
    <scope>NUCLEOTIDE SEQUENCE [LARGE SCALE GENOMIC DNA]</scope>
    <source>
        <strain evidence="4 5">HHB13444</strain>
    </source>
</reference>
<accession>A0A5C3P0Y8</accession>
<dbReference type="Proteomes" id="UP000308197">
    <property type="component" value="Unassembled WGS sequence"/>
</dbReference>
<evidence type="ECO:0000313" key="5">
    <source>
        <dbReference type="Proteomes" id="UP000308197"/>
    </source>
</evidence>
<organism evidence="4 5">
    <name type="scientific">Polyporus arcularius HHB13444</name>
    <dbReference type="NCBI Taxonomy" id="1314778"/>
    <lineage>
        <taxon>Eukaryota</taxon>
        <taxon>Fungi</taxon>
        <taxon>Dikarya</taxon>
        <taxon>Basidiomycota</taxon>
        <taxon>Agaricomycotina</taxon>
        <taxon>Agaricomycetes</taxon>
        <taxon>Polyporales</taxon>
        <taxon>Polyporaceae</taxon>
        <taxon>Polyporus</taxon>
    </lineage>
</organism>
<dbReference type="InterPro" id="IPR051609">
    <property type="entry name" value="NmrA/Isoflavone_reductase-like"/>
</dbReference>
<proteinExistence type="predicted"/>
<evidence type="ECO:0000256" key="1">
    <source>
        <dbReference type="ARBA" id="ARBA00022857"/>
    </source>
</evidence>
<dbReference type="GO" id="GO:0016491">
    <property type="term" value="F:oxidoreductase activity"/>
    <property type="evidence" value="ECO:0007669"/>
    <property type="project" value="UniProtKB-KW"/>
</dbReference>
<dbReference type="InterPro" id="IPR008030">
    <property type="entry name" value="NmrA-like"/>
</dbReference>
<dbReference type="Gene3D" id="3.40.50.720">
    <property type="entry name" value="NAD(P)-binding Rossmann-like Domain"/>
    <property type="match status" value="1"/>
</dbReference>
<evidence type="ECO:0000256" key="2">
    <source>
        <dbReference type="ARBA" id="ARBA00023002"/>
    </source>
</evidence>
<evidence type="ECO:0000259" key="3">
    <source>
        <dbReference type="Pfam" id="PF05368"/>
    </source>
</evidence>
<keyword evidence="2" id="KW-0560">Oxidoreductase</keyword>
<dbReference type="Pfam" id="PF05368">
    <property type="entry name" value="NmrA"/>
    <property type="match status" value="1"/>
</dbReference>
<dbReference type="AlphaFoldDB" id="A0A5C3P0Y8"/>
<dbReference type="InterPro" id="IPR036291">
    <property type="entry name" value="NAD(P)-bd_dom_sf"/>
</dbReference>
<dbReference type="PANTHER" id="PTHR47706:SF9">
    <property type="entry name" value="NMRA-LIKE DOMAIN-CONTAINING PROTEIN-RELATED"/>
    <property type="match status" value="1"/>
</dbReference>
<keyword evidence="1" id="KW-0521">NADP</keyword>
<dbReference type="PANTHER" id="PTHR47706">
    <property type="entry name" value="NMRA-LIKE FAMILY PROTEIN"/>
    <property type="match status" value="1"/>
</dbReference>
<keyword evidence="5" id="KW-1185">Reference proteome</keyword>
<feature type="domain" description="NmrA-like" evidence="3">
    <location>
        <begin position="6"/>
        <end position="225"/>
    </location>
</feature>
<gene>
    <name evidence="4" type="ORF">K466DRAFT_666799</name>
</gene>
<dbReference type="STRING" id="1314778.A0A5C3P0Y8"/>
<dbReference type="EMBL" id="ML211536">
    <property type="protein sequence ID" value="TFK81970.1"/>
    <property type="molecule type" value="Genomic_DNA"/>
</dbReference>
<dbReference type="InParanoid" id="A0A5C3P0Y8"/>
<dbReference type="Gene3D" id="3.90.25.10">
    <property type="entry name" value="UDP-galactose 4-epimerase, domain 1"/>
    <property type="match status" value="1"/>
</dbReference>
<name>A0A5C3P0Y8_9APHY</name>